<dbReference type="PANTHER" id="PTHR43685">
    <property type="entry name" value="GLYCOSYLTRANSFERASE"/>
    <property type="match status" value="1"/>
</dbReference>
<dbReference type="SUPFAM" id="SSF53448">
    <property type="entry name" value="Nucleotide-diphospho-sugar transferases"/>
    <property type="match status" value="1"/>
</dbReference>
<feature type="domain" description="Glycosyltransferase 2-like" evidence="1">
    <location>
        <begin position="3"/>
        <end position="139"/>
    </location>
</feature>
<dbReference type="EMBL" id="CP029255">
    <property type="protein sequence ID" value="AWK02972.1"/>
    <property type="molecule type" value="Genomic_DNA"/>
</dbReference>
<sequence>MISLIICTYMRAESLLALLHSIKLQAIYPDEILIIDGSTNDKTEKIIKKYDFEKVKYFRVADDERGLTKQRNIGISKIDAHTEIVCFLDDDTILESDYFEEIIKAFESNTEIIGVGGVAVNENKWKLQDKNKSYNKKKFYLFEGYFYKEGLRNVARNYLNLASNLGPGKMPSYSHGRTCGFPLTGKIYEVDLLIGMSMAFRKDIFDEIQFSKFFEGYGLYEDADFSLRALQFGKNVINTNARLQHFHDPNGRPNYFRYGKMVVRNGWYVWRIKNKKPNLIDIFKWHSITLLLIVIRFSNTLTETDKKGSLKEAIGRTVGWWSLLLNKPKQK</sequence>
<evidence type="ECO:0000259" key="1">
    <source>
        <dbReference type="Pfam" id="PF00535"/>
    </source>
</evidence>
<dbReference type="CDD" id="cd00761">
    <property type="entry name" value="Glyco_tranf_GTA_type"/>
    <property type="match status" value="1"/>
</dbReference>
<dbReference type="KEGG" id="fcr:HYN56_01575"/>
<dbReference type="OrthoDB" id="1493960at2"/>
<reference evidence="2 3" key="1">
    <citation type="submission" date="2018-05" db="EMBL/GenBank/DDBJ databases">
        <title>Genome sequencing of Flavobacterium sp. HYN0056.</title>
        <authorList>
            <person name="Yi H."/>
            <person name="Baek C."/>
        </authorList>
    </citation>
    <scope>NUCLEOTIDE SEQUENCE [LARGE SCALE GENOMIC DNA]</scope>
    <source>
        <strain evidence="2 3">HYN0056</strain>
    </source>
</reference>
<dbReference type="Proteomes" id="UP000245250">
    <property type="component" value="Chromosome"/>
</dbReference>
<dbReference type="InterPro" id="IPR050834">
    <property type="entry name" value="Glycosyltransf_2"/>
</dbReference>
<gene>
    <name evidence="2" type="ORF">HYN56_01575</name>
</gene>
<organism evidence="2 3">
    <name type="scientific">Flavobacterium crocinum</name>
    <dbReference type="NCBI Taxonomy" id="2183896"/>
    <lineage>
        <taxon>Bacteria</taxon>
        <taxon>Pseudomonadati</taxon>
        <taxon>Bacteroidota</taxon>
        <taxon>Flavobacteriia</taxon>
        <taxon>Flavobacteriales</taxon>
        <taxon>Flavobacteriaceae</taxon>
        <taxon>Flavobacterium</taxon>
    </lineage>
</organism>
<keyword evidence="2" id="KW-0808">Transferase</keyword>
<proteinExistence type="predicted"/>
<dbReference type="GO" id="GO:0016740">
    <property type="term" value="F:transferase activity"/>
    <property type="evidence" value="ECO:0007669"/>
    <property type="project" value="UniProtKB-KW"/>
</dbReference>
<dbReference type="Gene3D" id="3.90.550.10">
    <property type="entry name" value="Spore Coat Polysaccharide Biosynthesis Protein SpsA, Chain A"/>
    <property type="match status" value="1"/>
</dbReference>
<evidence type="ECO:0000313" key="2">
    <source>
        <dbReference type="EMBL" id="AWK02972.1"/>
    </source>
</evidence>
<evidence type="ECO:0000313" key="3">
    <source>
        <dbReference type="Proteomes" id="UP000245250"/>
    </source>
</evidence>
<name>A0A2S1YFZ2_9FLAO</name>
<dbReference type="RefSeq" id="WP_109190586.1">
    <property type="nucleotide sequence ID" value="NZ_CP029255.1"/>
</dbReference>
<dbReference type="PANTHER" id="PTHR43685:SF2">
    <property type="entry name" value="GLYCOSYLTRANSFERASE 2-LIKE DOMAIN-CONTAINING PROTEIN"/>
    <property type="match status" value="1"/>
</dbReference>
<protein>
    <submittedName>
        <fullName evidence="2">Glycosyl transferase family 2</fullName>
    </submittedName>
</protein>
<dbReference type="Pfam" id="PF00535">
    <property type="entry name" value="Glycos_transf_2"/>
    <property type="match status" value="1"/>
</dbReference>
<keyword evidence="3" id="KW-1185">Reference proteome</keyword>
<dbReference type="InterPro" id="IPR001173">
    <property type="entry name" value="Glyco_trans_2-like"/>
</dbReference>
<accession>A0A2S1YFZ2</accession>
<dbReference type="AlphaFoldDB" id="A0A2S1YFZ2"/>
<dbReference type="InterPro" id="IPR029044">
    <property type="entry name" value="Nucleotide-diphossugar_trans"/>
</dbReference>